<proteinExistence type="predicted"/>
<dbReference type="OrthoDB" id="3799394at2759"/>
<feature type="region of interest" description="Disordered" evidence="1">
    <location>
        <begin position="109"/>
        <end position="129"/>
    </location>
</feature>
<dbReference type="AlphaFoldDB" id="A0A6A5TJ93"/>
<evidence type="ECO:0000256" key="2">
    <source>
        <dbReference type="SAM" id="SignalP"/>
    </source>
</evidence>
<evidence type="ECO:0000313" key="4">
    <source>
        <dbReference type="Proteomes" id="UP000800035"/>
    </source>
</evidence>
<keyword evidence="2" id="KW-0732">Signal</keyword>
<feature type="signal peptide" evidence="2">
    <location>
        <begin position="1"/>
        <end position="17"/>
    </location>
</feature>
<dbReference type="Proteomes" id="UP000800035">
    <property type="component" value="Unassembled WGS sequence"/>
</dbReference>
<feature type="chain" id="PRO_5025462071" evidence="2">
    <location>
        <begin position="18"/>
        <end position="225"/>
    </location>
</feature>
<protein>
    <submittedName>
        <fullName evidence="3">Uncharacterized protein</fullName>
    </submittedName>
</protein>
<dbReference type="EMBL" id="ML977015">
    <property type="protein sequence ID" value="KAF1951779.1"/>
    <property type="molecule type" value="Genomic_DNA"/>
</dbReference>
<evidence type="ECO:0000256" key="1">
    <source>
        <dbReference type="SAM" id="MobiDB-lite"/>
    </source>
</evidence>
<name>A0A6A5TJ93_9PLEO</name>
<sequence>MQPLLLLLSLLCALALAQTPASSWCQCPQVKCPADDEVSCPTKPPATPTAPSPVLSANAACECEPRVCAQNWPDSCYCGNANKQACFNTCGGIKPSFQPCPPRDTPSVITTSLKTTPKSTTTTTNPLPSTTKLPPYTHAPCGGGRANYTECTQPNYMCIKDPYRPGCGPECDGPGICVEDRMCGGFAGYPCPSLGQRCVDDPRDGDDCDPRLGAADCGGLCVWPH</sequence>
<organism evidence="3 4">
    <name type="scientific">Byssothecium circinans</name>
    <dbReference type="NCBI Taxonomy" id="147558"/>
    <lineage>
        <taxon>Eukaryota</taxon>
        <taxon>Fungi</taxon>
        <taxon>Dikarya</taxon>
        <taxon>Ascomycota</taxon>
        <taxon>Pezizomycotina</taxon>
        <taxon>Dothideomycetes</taxon>
        <taxon>Pleosporomycetidae</taxon>
        <taxon>Pleosporales</taxon>
        <taxon>Massarineae</taxon>
        <taxon>Massarinaceae</taxon>
        <taxon>Byssothecium</taxon>
    </lineage>
</organism>
<accession>A0A6A5TJ93</accession>
<reference evidence="3" key="1">
    <citation type="journal article" date="2020" name="Stud. Mycol.">
        <title>101 Dothideomycetes genomes: a test case for predicting lifestyles and emergence of pathogens.</title>
        <authorList>
            <person name="Haridas S."/>
            <person name="Albert R."/>
            <person name="Binder M."/>
            <person name="Bloem J."/>
            <person name="Labutti K."/>
            <person name="Salamov A."/>
            <person name="Andreopoulos B."/>
            <person name="Baker S."/>
            <person name="Barry K."/>
            <person name="Bills G."/>
            <person name="Bluhm B."/>
            <person name="Cannon C."/>
            <person name="Castanera R."/>
            <person name="Culley D."/>
            <person name="Daum C."/>
            <person name="Ezra D."/>
            <person name="Gonzalez J."/>
            <person name="Henrissat B."/>
            <person name="Kuo A."/>
            <person name="Liang C."/>
            <person name="Lipzen A."/>
            <person name="Lutzoni F."/>
            <person name="Magnuson J."/>
            <person name="Mondo S."/>
            <person name="Nolan M."/>
            <person name="Ohm R."/>
            <person name="Pangilinan J."/>
            <person name="Park H.-J."/>
            <person name="Ramirez L."/>
            <person name="Alfaro M."/>
            <person name="Sun H."/>
            <person name="Tritt A."/>
            <person name="Yoshinaga Y."/>
            <person name="Zwiers L.-H."/>
            <person name="Turgeon B."/>
            <person name="Goodwin S."/>
            <person name="Spatafora J."/>
            <person name="Crous P."/>
            <person name="Grigoriev I."/>
        </authorList>
    </citation>
    <scope>NUCLEOTIDE SEQUENCE</scope>
    <source>
        <strain evidence="3">CBS 675.92</strain>
    </source>
</reference>
<gene>
    <name evidence="3" type="ORF">CC80DRAFT_528248</name>
</gene>
<keyword evidence="4" id="KW-1185">Reference proteome</keyword>
<feature type="compositionally biased region" description="Low complexity" evidence="1">
    <location>
        <begin position="110"/>
        <end position="129"/>
    </location>
</feature>
<evidence type="ECO:0000313" key="3">
    <source>
        <dbReference type="EMBL" id="KAF1951779.1"/>
    </source>
</evidence>